<accession>A0A166QNP0</accession>
<feature type="compositionally biased region" description="Acidic residues" evidence="1">
    <location>
        <begin position="88"/>
        <end position="99"/>
    </location>
</feature>
<feature type="compositionally biased region" description="Polar residues" evidence="1">
    <location>
        <begin position="54"/>
        <end position="64"/>
    </location>
</feature>
<keyword evidence="3" id="KW-1185">Reference proteome</keyword>
<feature type="compositionally biased region" description="Polar residues" evidence="1">
    <location>
        <begin position="1"/>
        <end position="11"/>
    </location>
</feature>
<name>A0A166QNP0_9AGAM</name>
<feature type="region of interest" description="Disordered" evidence="1">
    <location>
        <begin position="147"/>
        <end position="166"/>
    </location>
</feature>
<dbReference type="EMBL" id="KV417509">
    <property type="protein sequence ID" value="KZP27369.1"/>
    <property type="molecule type" value="Genomic_DNA"/>
</dbReference>
<feature type="compositionally biased region" description="Polar residues" evidence="1">
    <location>
        <begin position="209"/>
        <end position="219"/>
    </location>
</feature>
<dbReference type="Proteomes" id="UP000076532">
    <property type="component" value="Unassembled WGS sequence"/>
</dbReference>
<dbReference type="AlphaFoldDB" id="A0A166QNP0"/>
<proteinExistence type="predicted"/>
<gene>
    <name evidence="2" type="ORF">FIBSPDRAFT_886606</name>
</gene>
<evidence type="ECO:0000256" key="1">
    <source>
        <dbReference type="SAM" id="MobiDB-lite"/>
    </source>
</evidence>
<sequence length="244" mass="26902">MAGSASTSAPQAQGDLVPNSYLYGPNNASGSATNDYNMNFDNRQQPHQPGYYHQNYQQAGSNGQFVLEDGTAAQSTYVQPLPSQEEHIQEEEEEEEEEPQQQQPRQNRTSQQVNTNLHNPNLPTSHNSVGFLRTVLDSRTEILLSSTGQPELARSKRGSGWPSGNRHSMVLAGQKVEGKIDSVWCGLARGQQLKTAQHSTGWPKGSRWKQAQYSTSWPESRQRNKFSVAMAGQEVARETGDSGG</sequence>
<organism evidence="2 3">
    <name type="scientific">Athelia psychrophila</name>
    <dbReference type="NCBI Taxonomy" id="1759441"/>
    <lineage>
        <taxon>Eukaryota</taxon>
        <taxon>Fungi</taxon>
        <taxon>Dikarya</taxon>
        <taxon>Basidiomycota</taxon>
        <taxon>Agaricomycotina</taxon>
        <taxon>Agaricomycetes</taxon>
        <taxon>Agaricomycetidae</taxon>
        <taxon>Atheliales</taxon>
        <taxon>Atheliaceae</taxon>
        <taxon>Athelia</taxon>
    </lineage>
</organism>
<feature type="compositionally biased region" description="Polar residues" evidence="1">
    <location>
        <begin position="26"/>
        <end position="47"/>
    </location>
</feature>
<feature type="compositionally biased region" description="Polar residues" evidence="1">
    <location>
        <begin position="72"/>
        <end position="82"/>
    </location>
</feature>
<feature type="compositionally biased region" description="Polar residues" evidence="1">
    <location>
        <begin position="104"/>
        <end position="126"/>
    </location>
</feature>
<reference evidence="2 3" key="1">
    <citation type="journal article" date="2016" name="Mol. Biol. Evol.">
        <title>Comparative Genomics of Early-Diverging Mushroom-Forming Fungi Provides Insights into the Origins of Lignocellulose Decay Capabilities.</title>
        <authorList>
            <person name="Nagy L.G."/>
            <person name="Riley R."/>
            <person name="Tritt A."/>
            <person name="Adam C."/>
            <person name="Daum C."/>
            <person name="Floudas D."/>
            <person name="Sun H."/>
            <person name="Yadav J.S."/>
            <person name="Pangilinan J."/>
            <person name="Larsson K.H."/>
            <person name="Matsuura K."/>
            <person name="Barry K."/>
            <person name="Labutti K."/>
            <person name="Kuo R."/>
            <person name="Ohm R.A."/>
            <person name="Bhattacharya S.S."/>
            <person name="Shirouzu T."/>
            <person name="Yoshinaga Y."/>
            <person name="Martin F.M."/>
            <person name="Grigoriev I.V."/>
            <person name="Hibbett D.S."/>
        </authorList>
    </citation>
    <scope>NUCLEOTIDE SEQUENCE [LARGE SCALE GENOMIC DNA]</scope>
    <source>
        <strain evidence="2 3">CBS 109695</strain>
    </source>
</reference>
<evidence type="ECO:0000313" key="2">
    <source>
        <dbReference type="EMBL" id="KZP27369.1"/>
    </source>
</evidence>
<evidence type="ECO:0000313" key="3">
    <source>
        <dbReference type="Proteomes" id="UP000076532"/>
    </source>
</evidence>
<protein>
    <submittedName>
        <fullName evidence="2">Uncharacterized protein</fullName>
    </submittedName>
</protein>
<feature type="region of interest" description="Disordered" evidence="1">
    <location>
        <begin position="196"/>
        <end position="222"/>
    </location>
</feature>
<feature type="region of interest" description="Disordered" evidence="1">
    <location>
        <begin position="1"/>
        <end position="126"/>
    </location>
</feature>